<dbReference type="Pfam" id="PF00701">
    <property type="entry name" value="DHDPS"/>
    <property type="match status" value="1"/>
</dbReference>
<dbReference type="AlphaFoldDB" id="A0A5C7ADB5"/>
<dbReference type="SUPFAM" id="SSF51569">
    <property type="entry name" value="Aldolase"/>
    <property type="match status" value="1"/>
</dbReference>
<feature type="active site" description="Schiff-base intermediate with substrate" evidence="4">
    <location>
        <position position="170"/>
    </location>
</feature>
<evidence type="ECO:0000256" key="5">
    <source>
        <dbReference type="PIRSR" id="PIRSR001365-2"/>
    </source>
</evidence>
<keyword evidence="1 3" id="KW-0456">Lyase</keyword>
<dbReference type="PRINTS" id="PR00146">
    <property type="entry name" value="DHPICSNTHASE"/>
</dbReference>
<dbReference type="GO" id="GO:0005829">
    <property type="term" value="C:cytosol"/>
    <property type="evidence" value="ECO:0007669"/>
    <property type="project" value="TreeGrafter"/>
</dbReference>
<dbReference type="PANTHER" id="PTHR42849:SF1">
    <property type="entry name" value="N-ACETYLNEURAMINATE LYASE"/>
    <property type="match status" value="1"/>
</dbReference>
<dbReference type="SMART" id="SM01130">
    <property type="entry name" value="DHDPS"/>
    <property type="match status" value="1"/>
</dbReference>
<dbReference type="GO" id="GO:0008747">
    <property type="term" value="F:N-acetylneuraminate lyase activity"/>
    <property type="evidence" value="ECO:0007669"/>
    <property type="project" value="TreeGrafter"/>
</dbReference>
<protein>
    <submittedName>
        <fullName evidence="6">Dihydrodipicolinate synthase family protein</fullName>
    </submittedName>
</protein>
<dbReference type="InterPro" id="IPR002220">
    <property type="entry name" value="DapA-like"/>
</dbReference>
<evidence type="ECO:0000256" key="1">
    <source>
        <dbReference type="ARBA" id="ARBA00023239"/>
    </source>
</evidence>
<feature type="binding site" evidence="5">
    <location>
        <position position="214"/>
    </location>
    <ligand>
        <name>pyruvate</name>
        <dbReference type="ChEBI" id="CHEBI:15361"/>
    </ligand>
</feature>
<dbReference type="InterPro" id="IPR020625">
    <property type="entry name" value="Schiff_base-form_aldolases_AS"/>
</dbReference>
<feature type="binding site" evidence="5">
    <location>
        <position position="54"/>
    </location>
    <ligand>
        <name>pyruvate</name>
        <dbReference type="ChEBI" id="CHEBI:15361"/>
    </ligand>
</feature>
<organism evidence="6 7">
    <name type="scientific">Algoriphagus aquimarinus</name>
    <dbReference type="NCBI Taxonomy" id="237018"/>
    <lineage>
        <taxon>Bacteria</taxon>
        <taxon>Pseudomonadati</taxon>
        <taxon>Bacteroidota</taxon>
        <taxon>Cytophagia</taxon>
        <taxon>Cytophagales</taxon>
        <taxon>Cyclobacteriaceae</taxon>
        <taxon>Algoriphagus</taxon>
    </lineage>
</organism>
<evidence type="ECO:0000256" key="4">
    <source>
        <dbReference type="PIRSR" id="PIRSR001365-1"/>
    </source>
</evidence>
<gene>
    <name evidence="6" type="ORF">ESV85_16890</name>
</gene>
<accession>A0A5C7ADB5</accession>
<keyword evidence="2" id="KW-0704">Schiff base</keyword>
<evidence type="ECO:0000256" key="2">
    <source>
        <dbReference type="ARBA" id="ARBA00023270"/>
    </source>
</evidence>
<name>A0A5C7ADB5_9BACT</name>
<evidence type="ECO:0000313" key="6">
    <source>
        <dbReference type="EMBL" id="TXE06451.1"/>
    </source>
</evidence>
<dbReference type="PANTHER" id="PTHR42849">
    <property type="entry name" value="N-ACETYLNEURAMINATE LYASE"/>
    <property type="match status" value="1"/>
</dbReference>
<dbReference type="Gene3D" id="3.20.20.70">
    <property type="entry name" value="Aldolase class I"/>
    <property type="match status" value="1"/>
</dbReference>
<dbReference type="GO" id="GO:0019262">
    <property type="term" value="P:N-acetylneuraminate catabolic process"/>
    <property type="evidence" value="ECO:0007669"/>
    <property type="project" value="TreeGrafter"/>
</dbReference>
<dbReference type="Proteomes" id="UP000321935">
    <property type="component" value="Unassembled WGS sequence"/>
</dbReference>
<evidence type="ECO:0000313" key="7">
    <source>
        <dbReference type="Proteomes" id="UP000321935"/>
    </source>
</evidence>
<dbReference type="InterPro" id="IPR013785">
    <property type="entry name" value="Aldolase_TIM"/>
</dbReference>
<sequence length="315" mass="34518">MTLLTTSKEPLRGIVPPMITPLHADGSLDSESVEKLIEYLIAGGVHGIFILGTTGEFSGLSYQTRRDLITQTCSQVGDRVPVLVGVTDVSIEESTALAEFSANAGAYAVVVAPPFYNNIDQKELTHYYLQLADAISLPMFLYNMPSHTKLVIEVDTVIELSAHERIIGLKDSSAHGVYFQSLCHALRNQPDFVLMVGPEEMMAETVLMGGFGGVCGGANLFPQLYVALYEAAANRNFEKVKVYQASVMEISRNIYQVGQYKSSYMKGLKTSMSFLGLCQAQFAMPLYPFSDSEVKELKSRFEAIAANLTLHSAKE</sequence>
<evidence type="ECO:0000256" key="3">
    <source>
        <dbReference type="PIRNR" id="PIRNR001365"/>
    </source>
</evidence>
<proteinExistence type="inferred from homology"/>
<comment type="similarity">
    <text evidence="3">Belongs to the DapA family.</text>
</comment>
<dbReference type="EMBL" id="VORW01000015">
    <property type="protein sequence ID" value="TXE06451.1"/>
    <property type="molecule type" value="Genomic_DNA"/>
</dbReference>
<dbReference type="RefSeq" id="WP_146919659.1">
    <property type="nucleotide sequence ID" value="NZ_VORW01000015.1"/>
</dbReference>
<reference evidence="6 7" key="1">
    <citation type="submission" date="2019-08" db="EMBL/GenBank/DDBJ databases">
        <title>Genomes sequence of Algoriphagus aquimarinus ACAM450.</title>
        <authorList>
            <person name="Bowman J.P."/>
        </authorList>
    </citation>
    <scope>NUCLEOTIDE SEQUENCE [LARGE SCALE GENOMIC DNA]</scope>
    <source>
        <strain evidence="6 7">ACAM 450</strain>
    </source>
</reference>
<dbReference type="CDD" id="cd00408">
    <property type="entry name" value="DHDPS-like"/>
    <property type="match status" value="1"/>
</dbReference>
<feature type="active site" description="Proton donor/acceptor" evidence="4">
    <location>
        <position position="142"/>
    </location>
</feature>
<dbReference type="PIRSF" id="PIRSF001365">
    <property type="entry name" value="DHDPS"/>
    <property type="match status" value="1"/>
</dbReference>
<comment type="caution">
    <text evidence="6">The sequence shown here is derived from an EMBL/GenBank/DDBJ whole genome shotgun (WGS) entry which is preliminary data.</text>
</comment>
<dbReference type="PROSITE" id="PS00666">
    <property type="entry name" value="DHDPS_2"/>
    <property type="match status" value="1"/>
</dbReference>
<dbReference type="OrthoDB" id="9782828at2"/>